<dbReference type="EMBL" id="LR134406">
    <property type="protein sequence ID" value="VEH69722.1"/>
    <property type="molecule type" value="Genomic_DNA"/>
</dbReference>
<dbReference type="GeneID" id="64406479"/>
<dbReference type="EC" id="6.3.5.-" evidence="3"/>
<sequence>MDLLDVGAADLGRRLGGGESTVEDHIERVLERIGRRDPGLNAFSQLNPGALSRARELDATPAREREALPLFGVPVAVKEEIEVAGLVTTLGGRGNTIPAAVDSEVVARLRAAGAIIIGKTNMPEFGQVPFTEGEWGATHNPCDPARSPGGSSGGSAVAVASGMVPLALGGDAGGSIRIPAAWSGVFGIKPSRGRVSTAPHPNLWHKLGTYGPLARSVEDLRLAMAVTAPEDPGPGLDGALRVGWSLESCLPGVKPDPQLARAVARAADRLAEEGHEVTRGSIRWAETPLTFMVQFHLGVLDEVRRLERPERIEKRSKRIAAMARMLPPGALRWAERSTTRVERAMERIFRRIDVLLTPVTPMLPPPIQLVHRMGYLAVQRVSAKVVAYTSYWNLAGHPALSVPVGISSEGLPLAVQVIGRRGEDDLVLEVGERLTRY</sequence>
<reference evidence="3 4" key="1">
    <citation type="submission" date="2018-12" db="EMBL/GenBank/DDBJ databases">
        <authorList>
            <consortium name="Pathogen Informatics"/>
        </authorList>
    </citation>
    <scope>NUCLEOTIDE SEQUENCE [LARGE SCALE GENOMIC DNA]</scope>
    <source>
        <strain evidence="3 4">NCTC12967</strain>
    </source>
</reference>
<comment type="similarity">
    <text evidence="1">Belongs to the amidase family.</text>
</comment>
<evidence type="ECO:0000313" key="3">
    <source>
        <dbReference type="EMBL" id="VEH69722.1"/>
    </source>
</evidence>
<keyword evidence="3" id="KW-0808">Transferase</keyword>
<dbReference type="InterPro" id="IPR023631">
    <property type="entry name" value="Amidase_dom"/>
</dbReference>
<accession>A0A3S4UBP6</accession>
<evidence type="ECO:0000259" key="2">
    <source>
        <dbReference type="Pfam" id="PF01425"/>
    </source>
</evidence>
<dbReference type="RefSeq" id="WP_061787160.1">
    <property type="nucleotide sequence ID" value="NZ_LR134406.1"/>
</dbReference>
<dbReference type="PANTHER" id="PTHR11895:SF7">
    <property type="entry name" value="GLUTAMYL-TRNA(GLN) AMIDOTRANSFERASE SUBUNIT A, MITOCHONDRIAL"/>
    <property type="match status" value="1"/>
</dbReference>
<keyword evidence="3" id="KW-0436">Ligase</keyword>
<dbReference type="PANTHER" id="PTHR11895">
    <property type="entry name" value="TRANSAMIDASE"/>
    <property type="match status" value="1"/>
</dbReference>
<dbReference type="PROSITE" id="PS00571">
    <property type="entry name" value="AMIDASES"/>
    <property type="match status" value="1"/>
</dbReference>
<dbReference type="InterPro" id="IPR000120">
    <property type="entry name" value="Amidase"/>
</dbReference>
<dbReference type="Proteomes" id="UP000273044">
    <property type="component" value="Chromosome"/>
</dbReference>
<keyword evidence="4" id="KW-1185">Reference proteome</keyword>
<proteinExistence type="inferred from homology"/>
<gene>
    <name evidence="3" type="primary">gatA_1</name>
    <name evidence="3" type="ORF">NCTC12967_00999</name>
</gene>
<dbReference type="AlphaFoldDB" id="A0A3S4UBP6"/>
<organism evidence="3 4">
    <name type="scientific">Arachnia propionica</name>
    <dbReference type="NCBI Taxonomy" id="1750"/>
    <lineage>
        <taxon>Bacteria</taxon>
        <taxon>Bacillati</taxon>
        <taxon>Actinomycetota</taxon>
        <taxon>Actinomycetes</taxon>
        <taxon>Propionibacteriales</taxon>
        <taxon>Propionibacteriaceae</taxon>
        <taxon>Arachnia</taxon>
    </lineage>
</organism>
<dbReference type="GO" id="GO:0016740">
    <property type="term" value="F:transferase activity"/>
    <property type="evidence" value="ECO:0007669"/>
    <property type="project" value="UniProtKB-KW"/>
</dbReference>
<evidence type="ECO:0000313" key="4">
    <source>
        <dbReference type="Proteomes" id="UP000273044"/>
    </source>
</evidence>
<evidence type="ECO:0000256" key="1">
    <source>
        <dbReference type="ARBA" id="ARBA00009199"/>
    </source>
</evidence>
<protein>
    <submittedName>
        <fullName evidence="3">Glutamyl-tRNA(Gln) amidotransferase subunit A</fullName>
        <ecNumber evidence="3">6.3.5.-</ecNumber>
    </submittedName>
</protein>
<dbReference type="InterPro" id="IPR036928">
    <property type="entry name" value="AS_sf"/>
</dbReference>
<dbReference type="Gene3D" id="3.90.1300.10">
    <property type="entry name" value="Amidase signature (AS) domain"/>
    <property type="match status" value="1"/>
</dbReference>
<dbReference type="InterPro" id="IPR020556">
    <property type="entry name" value="Amidase_CS"/>
</dbReference>
<dbReference type="Pfam" id="PF01425">
    <property type="entry name" value="Amidase"/>
    <property type="match status" value="1"/>
</dbReference>
<name>A0A3S4UBP6_9ACTN</name>
<dbReference type="SUPFAM" id="SSF75304">
    <property type="entry name" value="Amidase signature (AS) enzymes"/>
    <property type="match status" value="1"/>
</dbReference>
<feature type="domain" description="Amidase" evidence="2">
    <location>
        <begin position="26"/>
        <end position="428"/>
    </location>
</feature>
<dbReference type="GO" id="GO:0016874">
    <property type="term" value="F:ligase activity"/>
    <property type="evidence" value="ECO:0007669"/>
    <property type="project" value="UniProtKB-KW"/>
</dbReference>